<accession>A0A4Y7PIJ5</accession>
<evidence type="ECO:0000313" key="2">
    <source>
        <dbReference type="Proteomes" id="UP000294933"/>
    </source>
</evidence>
<dbReference type="Proteomes" id="UP000294933">
    <property type="component" value="Unassembled WGS sequence"/>
</dbReference>
<organism evidence="1 2">
    <name type="scientific">Rickenella mellea</name>
    <dbReference type="NCBI Taxonomy" id="50990"/>
    <lineage>
        <taxon>Eukaryota</taxon>
        <taxon>Fungi</taxon>
        <taxon>Dikarya</taxon>
        <taxon>Basidiomycota</taxon>
        <taxon>Agaricomycotina</taxon>
        <taxon>Agaricomycetes</taxon>
        <taxon>Hymenochaetales</taxon>
        <taxon>Rickenellaceae</taxon>
        <taxon>Rickenella</taxon>
    </lineage>
</organism>
<dbReference type="AlphaFoldDB" id="A0A4Y7PIJ5"/>
<reference evidence="1 2" key="1">
    <citation type="submission" date="2018-06" db="EMBL/GenBank/DDBJ databases">
        <title>A transcriptomic atlas of mushroom development highlights an independent origin of complex multicellularity.</title>
        <authorList>
            <consortium name="DOE Joint Genome Institute"/>
            <person name="Krizsan K."/>
            <person name="Almasi E."/>
            <person name="Merenyi Z."/>
            <person name="Sahu N."/>
            <person name="Viragh M."/>
            <person name="Koszo T."/>
            <person name="Mondo S."/>
            <person name="Kiss B."/>
            <person name="Balint B."/>
            <person name="Kues U."/>
            <person name="Barry K."/>
            <person name="Hegedus J.C."/>
            <person name="Henrissat B."/>
            <person name="Johnson J."/>
            <person name="Lipzen A."/>
            <person name="Ohm R."/>
            <person name="Nagy I."/>
            <person name="Pangilinan J."/>
            <person name="Yan J."/>
            <person name="Xiong Y."/>
            <person name="Grigoriev I.V."/>
            <person name="Hibbett D.S."/>
            <person name="Nagy L.G."/>
        </authorList>
    </citation>
    <scope>NUCLEOTIDE SEQUENCE [LARGE SCALE GENOMIC DNA]</scope>
    <source>
        <strain evidence="1 2">SZMC22713</strain>
    </source>
</reference>
<name>A0A4Y7PIJ5_9AGAM</name>
<protein>
    <submittedName>
        <fullName evidence="1">Uncharacterized protein</fullName>
    </submittedName>
</protein>
<dbReference type="EMBL" id="ML170306">
    <property type="protein sequence ID" value="TDL14811.1"/>
    <property type="molecule type" value="Genomic_DNA"/>
</dbReference>
<dbReference type="VEuPathDB" id="FungiDB:BD410DRAFT_796932"/>
<gene>
    <name evidence="1" type="ORF">BD410DRAFT_796932</name>
</gene>
<keyword evidence="2" id="KW-1185">Reference proteome</keyword>
<proteinExistence type="predicted"/>
<evidence type="ECO:0000313" key="1">
    <source>
        <dbReference type="EMBL" id="TDL14811.1"/>
    </source>
</evidence>
<sequence length="135" mass="14402">MDSHSYNLGGLPFVLVGHRKGSRTPSSSDGSHITAMAIRLWGSNNTSPAITSVLLFVVFCSLSLDMSAETLTTAQVGGISIWTPELYSNIPVVYGSYLGYKSSLWGAVSNGIRRCPYRFHLYHVGDGGSGLGMLG</sequence>